<evidence type="ECO:0000313" key="3">
    <source>
        <dbReference type="Proteomes" id="UP001234811"/>
    </source>
</evidence>
<dbReference type="AlphaFoldDB" id="A0ABD5BP35"/>
<dbReference type="GeneID" id="98187729"/>
<organism evidence="2 3">
    <name type="scientific">Serratia marcescens</name>
    <dbReference type="NCBI Taxonomy" id="615"/>
    <lineage>
        <taxon>Bacteria</taxon>
        <taxon>Pseudomonadati</taxon>
        <taxon>Pseudomonadota</taxon>
        <taxon>Gammaproteobacteria</taxon>
        <taxon>Enterobacterales</taxon>
        <taxon>Yersiniaceae</taxon>
        <taxon>Serratia</taxon>
    </lineage>
</organism>
<comment type="caution">
    <text evidence="2">The sequence shown here is derived from an EMBL/GenBank/DDBJ whole genome shotgun (WGS) entry which is preliminary data.</text>
</comment>
<name>A0ABD5BP35_SERMA</name>
<accession>A0ABD5BP35</accession>
<dbReference type="RefSeq" id="WP_149505970.1">
    <property type="nucleotide sequence ID" value="NZ_CP109829.1"/>
</dbReference>
<feature type="transmembrane region" description="Helical" evidence="1">
    <location>
        <begin position="192"/>
        <end position="212"/>
    </location>
</feature>
<dbReference type="Proteomes" id="UP001234811">
    <property type="component" value="Unassembled WGS sequence"/>
</dbReference>
<keyword evidence="1" id="KW-1133">Transmembrane helix</keyword>
<evidence type="ECO:0000256" key="1">
    <source>
        <dbReference type="SAM" id="Phobius"/>
    </source>
</evidence>
<evidence type="ECO:0000313" key="2">
    <source>
        <dbReference type="EMBL" id="MDQ9557883.1"/>
    </source>
</evidence>
<proteinExistence type="predicted"/>
<keyword evidence="1" id="KW-0812">Transmembrane</keyword>
<reference evidence="2 3" key="1">
    <citation type="submission" date="2023-07" db="EMBL/GenBank/DDBJ databases">
        <title>Pathogens genome sequencing project 196.</title>
        <authorList>
            <person name="Cao X."/>
        </authorList>
    </citation>
    <scope>NUCLEOTIDE SEQUENCE [LARGE SCALE GENOMIC DNA]</scope>
    <source>
        <strain evidence="2 3">SM41</strain>
    </source>
</reference>
<protein>
    <submittedName>
        <fullName evidence="2">Uncharacterized protein</fullName>
    </submittedName>
</protein>
<dbReference type="EMBL" id="JAVIPQ010000377">
    <property type="protein sequence ID" value="MDQ9557883.1"/>
    <property type="molecule type" value="Genomic_DNA"/>
</dbReference>
<sequence>MGSDSKGRHNRVAGNDFHEERITAENYIARDFVNITAPVVEKDTRPLVPAQRKQLHQLILAVAEAGNEEGYEVWHRVHAEIGVRSVEEMTVSQYQPAYSYLQAQLDLCREKSQKNELISALLKISANTDRYNDLLQYCRKSFGSSHLKNLQRIELQQALLWLDQERGMSNEVTKKVPVFVQWGRLAWDNPGFTAFLFLLGFSVPVIIDFIILGI</sequence>
<gene>
    <name evidence="2" type="ORF">RF091_20525</name>
</gene>
<keyword evidence="1" id="KW-0472">Membrane</keyword>